<dbReference type="AlphaFoldDB" id="A0A4Y7RUH5"/>
<reference evidence="2 3" key="1">
    <citation type="journal article" date="2018" name="Environ. Microbiol.">
        <title>Novel energy conservation strategies and behaviour of Pelotomaculum schinkii driving syntrophic propionate catabolism.</title>
        <authorList>
            <person name="Hidalgo-Ahumada C.A.P."/>
            <person name="Nobu M.K."/>
            <person name="Narihiro T."/>
            <person name="Tamaki H."/>
            <person name="Liu W.T."/>
            <person name="Kamagata Y."/>
            <person name="Stams A.J.M."/>
            <person name="Imachi H."/>
            <person name="Sousa D.Z."/>
        </authorList>
    </citation>
    <scope>NUCLEOTIDE SEQUENCE [LARGE SCALE GENOMIC DNA]</scope>
    <source>
        <strain evidence="2 3">MGP</strain>
    </source>
</reference>
<protein>
    <submittedName>
        <fullName evidence="2">Uncharacterized protein</fullName>
    </submittedName>
</protein>
<name>A0A4Y7RUH5_9FIRM</name>
<evidence type="ECO:0000313" key="2">
    <source>
        <dbReference type="EMBL" id="TEB12389.1"/>
    </source>
</evidence>
<dbReference type="RefSeq" id="WP_134212882.1">
    <property type="nucleotide sequence ID" value="NZ_QFFZ01000007.1"/>
</dbReference>
<evidence type="ECO:0000256" key="1">
    <source>
        <dbReference type="SAM" id="MobiDB-lite"/>
    </source>
</evidence>
<comment type="caution">
    <text evidence="2">The sequence shown here is derived from an EMBL/GenBank/DDBJ whole genome shotgun (WGS) entry which is preliminary data.</text>
</comment>
<feature type="region of interest" description="Disordered" evidence="1">
    <location>
        <begin position="33"/>
        <end position="59"/>
    </location>
</feature>
<gene>
    <name evidence="2" type="ORF">Pmgp_01006</name>
</gene>
<feature type="compositionally biased region" description="Basic and acidic residues" evidence="1">
    <location>
        <begin position="33"/>
        <end position="42"/>
    </location>
</feature>
<sequence>MSNSIFPYEAQDAVISGLSSERAHNPAHLEKTPGEIDFEKTGPDGIPETGAYTNGIMGL</sequence>
<proteinExistence type="predicted"/>
<organism evidence="2 3">
    <name type="scientific">Pelotomaculum propionicicum</name>
    <dbReference type="NCBI Taxonomy" id="258475"/>
    <lineage>
        <taxon>Bacteria</taxon>
        <taxon>Bacillati</taxon>
        <taxon>Bacillota</taxon>
        <taxon>Clostridia</taxon>
        <taxon>Eubacteriales</taxon>
        <taxon>Desulfotomaculaceae</taxon>
        <taxon>Pelotomaculum</taxon>
    </lineage>
</organism>
<evidence type="ECO:0000313" key="3">
    <source>
        <dbReference type="Proteomes" id="UP000297597"/>
    </source>
</evidence>
<keyword evidence="3" id="KW-1185">Reference proteome</keyword>
<accession>A0A4Y7RUH5</accession>
<dbReference type="Proteomes" id="UP000297597">
    <property type="component" value="Unassembled WGS sequence"/>
</dbReference>
<dbReference type="EMBL" id="QFFZ01000007">
    <property type="protein sequence ID" value="TEB12389.1"/>
    <property type="molecule type" value="Genomic_DNA"/>
</dbReference>